<evidence type="ECO:0000313" key="3">
    <source>
        <dbReference type="Proteomes" id="UP000501802"/>
    </source>
</evidence>
<dbReference type="EMBL" id="CP050063">
    <property type="protein sequence ID" value="QIP16641.1"/>
    <property type="molecule type" value="Genomic_DNA"/>
</dbReference>
<protein>
    <submittedName>
        <fullName evidence="2">Uncharacterized protein</fullName>
    </submittedName>
</protein>
<gene>
    <name evidence="2" type="ORF">G8759_30370</name>
</gene>
<evidence type="ECO:0000313" key="2">
    <source>
        <dbReference type="EMBL" id="QIP16641.1"/>
    </source>
</evidence>
<reference evidence="2 3" key="1">
    <citation type="submission" date="2020-03" db="EMBL/GenBank/DDBJ databases">
        <authorList>
            <person name="Kim M.K."/>
        </authorList>
    </citation>
    <scope>NUCLEOTIDE SEQUENCE [LARGE SCALE GENOMIC DNA]</scope>
    <source>
        <strain evidence="2 3">BT328</strain>
    </source>
</reference>
<feature type="transmembrane region" description="Helical" evidence="1">
    <location>
        <begin position="7"/>
        <end position="27"/>
    </location>
</feature>
<keyword evidence="1" id="KW-1133">Transmembrane helix</keyword>
<dbReference type="RefSeq" id="WP_167216728.1">
    <property type="nucleotide sequence ID" value="NZ_CP050063.1"/>
</dbReference>
<dbReference type="AlphaFoldDB" id="A0A6G9AVY6"/>
<dbReference type="Proteomes" id="UP000501802">
    <property type="component" value="Chromosome"/>
</dbReference>
<keyword evidence="1" id="KW-0472">Membrane</keyword>
<accession>A0A6G9AVY6</accession>
<proteinExistence type="predicted"/>
<organism evidence="2 3">
    <name type="scientific">Spirosoma aureum</name>
    <dbReference type="NCBI Taxonomy" id="2692134"/>
    <lineage>
        <taxon>Bacteria</taxon>
        <taxon>Pseudomonadati</taxon>
        <taxon>Bacteroidota</taxon>
        <taxon>Cytophagia</taxon>
        <taxon>Cytophagales</taxon>
        <taxon>Cytophagaceae</taxon>
        <taxon>Spirosoma</taxon>
    </lineage>
</organism>
<keyword evidence="1" id="KW-0812">Transmembrane</keyword>
<dbReference type="KEGG" id="spib:G8759_30370"/>
<sequence length="182" mass="21103">MQHLHKHIARIVLVSSACLLGGIYGYYYASEWMAKWAFAHQSYFATDELILLKIPQKVLSHQNEYLASDGEFEWQGEMIDVLHRELRSDTLYIYGFRDKAETELMQEAAWLYEKKVNTDRQPLSSRSHTKRIKWFSPFILPRSGSITPVPGGNLSKQTAFFAYFPIRIRLPLLEVLAPPPNL</sequence>
<evidence type="ECO:0000256" key="1">
    <source>
        <dbReference type="SAM" id="Phobius"/>
    </source>
</evidence>
<name>A0A6G9AVY6_9BACT</name>
<keyword evidence="3" id="KW-1185">Reference proteome</keyword>